<dbReference type="Proteomes" id="UP000616769">
    <property type="component" value="Unassembled WGS sequence"/>
</dbReference>
<dbReference type="GO" id="GO:0016758">
    <property type="term" value="F:hexosyltransferase activity"/>
    <property type="evidence" value="ECO:0007669"/>
    <property type="project" value="InterPro"/>
</dbReference>
<dbReference type="OrthoDB" id="6501567at2759"/>
<reference evidence="10 11" key="1">
    <citation type="journal article" date="2015" name="Parasit. Vectors">
        <title>Draft genome of the scabies mite.</title>
        <authorList>
            <person name="Rider S.D.Jr."/>
            <person name="Morgan M.S."/>
            <person name="Arlian L.G."/>
        </authorList>
    </citation>
    <scope>NUCLEOTIDE SEQUENCE [LARGE SCALE GENOMIC DNA]</scope>
    <source>
        <strain evidence="10">Arlian Lab</strain>
    </source>
</reference>
<evidence type="ECO:0000313" key="11">
    <source>
        <dbReference type="Proteomes" id="UP000616769"/>
    </source>
</evidence>
<evidence type="ECO:0000256" key="4">
    <source>
        <dbReference type="ARBA" id="ARBA00022679"/>
    </source>
</evidence>
<keyword evidence="9" id="KW-0472">Membrane</keyword>
<keyword evidence="5" id="KW-0812">Transmembrane</keyword>
<evidence type="ECO:0000256" key="3">
    <source>
        <dbReference type="ARBA" id="ARBA00022676"/>
    </source>
</evidence>
<gene>
    <name evidence="10" type="ORF">QR98_0103930</name>
</gene>
<evidence type="ECO:0000256" key="5">
    <source>
        <dbReference type="ARBA" id="ARBA00022692"/>
    </source>
</evidence>
<evidence type="ECO:0000256" key="9">
    <source>
        <dbReference type="ARBA" id="ARBA00023136"/>
    </source>
</evidence>
<dbReference type="InterPro" id="IPR002659">
    <property type="entry name" value="Glyco_trans_31"/>
</dbReference>
<organism evidence="10 11">
    <name type="scientific">Sarcoptes scabiei</name>
    <name type="common">Itch mite</name>
    <name type="synonym">Acarus scabiei</name>
    <dbReference type="NCBI Taxonomy" id="52283"/>
    <lineage>
        <taxon>Eukaryota</taxon>
        <taxon>Metazoa</taxon>
        <taxon>Ecdysozoa</taxon>
        <taxon>Arthropoda</taxon>
        <taxon>Chelicerata</taxon>
        <taxon>Arachnida</taxon>
        <taxon>Acari</taxon>
        <taxon>Acariformes</taxon>
        <taxon>Sarcoptiformes</taxon>
        <taxon>Astigmata</taxon>
        <taxon>Psoroptidia</taxon>
        <taxon>Sarcoptoidea</taxon>
        <taxon>Sarcoptidae</taxon>
        <taxon>Sarcoptinae</taxon>
        <taxon>Sarcoptes</taxon>
    </lineage>
</organism>
<dbReference type="PANTHER" id="PTHR11214">
    <property type="entry name" value="BETA-1,3-N-ACETYLGLUCOSAMINYLTRANSFERASE"/>
    <property type="match status" value="1"/>
</dbReference>
<dbReference type="PANTHER" id="PTHR11214:SF349">
    <property type="entry name" value="BETA-1,3-GALACTOSYLTRANSFERASE BRN"/>
    <property type="match status" value="1"/>
</dbReference>
<keyword evidence="8" id="KW-0333">Golgi apparatus</keyword>
<dbReference type="VEuPathDB" id="VectorBase:SSCA000809"/>
<dbReference type="GO" id="GO:0000139">
    <property type="term" value="C:Golgi membrane"/>
    <property type="evidence" value="ECO:0007669"/>
    <property type="project" value="UniProtKB-SubCell"/>
</dbReference>
<dbReference type="GO" id="GO:0008194">
    <property type="term" value="F:UDP-glycosyltransferase activity"/>
    <property type="evidence" value="ECO:0007669"/>
    <property type="project" value="TreeGrafter"/>
</dbReference>
<keyword evidence="4" id="KW-0808">Transferase</keyword>
<evidence type="ECO:0000313" key="10">
    <source>
        <dbReference type="EMBL" id="KPM11817.1"/>
    </source>
</evidence>
<dbReference type="Gene3D" id="3.90.550.50">
    <property type="match status" value="1"/>
</dbReference>
<comment type="caution">
    <text evidence="10">The sequence shown here is derived from an EMBL/GenBank/DDBJ whole genome shotgun (WGS) entry which is preliminary data.</text>
</comment>
<accession>A0A132ALK4</accession>
<dbReference type="GO" id="GO:0006493">
    <property type="term" value="P:protein O-linked glycosylation"/>
    <property type="evidence" value="ECO:0007669"/>
    <property type="project" value="TreeGrafter"/>
</dbReference>
<comment type="subcellular location">
    <subcellularLocation>
        <location evidence="1">Golgi apparatus membrane</location>
        <topology evidence="1">Single-pass type II membrane protein</topology>
    </subcellularLocation>
</comment>
<keyword evidence="3 10" id="KW-0328">Glycosyltransferase</keyword>
<proteinExistence type="inferred from homology"/>
<sequence length="603" mass="70895">MSSDNIPIHQKWIENLDFVNNKFHYEPIENGTILQSYRRWLFKLRYFNRPKLIALFLLFSSISIGYFSGLFFYLFESKFETDFRYPLVVDDFRLLVENLKINRTLKTVLKPINDYNFEYHLNPIEKCSINHSSDYPIKLLVIIKSAACNVMSRIVIRQSWGLETRFSDVTIRRVFMLGQCSDPHQCQDLSVPQQSSRLSLSNRSKDFLSKLSFKTKAINCQTILDFESEWFNDIVQADFIDSYYNNIKKTMASLQWTFKYCSNIPNLLFVDDDYYVSIKNLLKFIDNFVQLAVEHDDSDGEDENDRFLLSKAMGIKNRPFEGRFYGGFVFPNSRPLRLVTSKWFVSLEEYPYDRYPPYVTGGCFLLNNSTMIDLYHASRQTKPFKFDDVFLGILAYKMDINLIEMNELMHFYKLKYEPEIYRKIIGSHGYRDFEQLWSVWSEQKRLESDIPTKESTVIAQGQDADNVHNSVRDFSNEIASNEKGVKDFLEIDYNPRQDLLRFSGHMPHMFQKMMQQMLAQTQSMFENFPVHSFNNYPANYNGTTESEVIIGGRRFKKKEKVINKSDQDTQLSLISTIYEPIDEDITTMLPNKDGVTEGPIVTY</sequence>
<dbReference type="Pfam" id="PF01762">
    <property type="entry name" value="Galactosyl_T"/>
    <property type="match status" value="2"/>
</dbReference>
<protein>
    <submittedName>
        <fullName evidence="10">Galactosyltransferase-like protein 3</fullName>
    </submittedName>
</protein>
<comment type="similarity">
    <text evidence="2">Belongs to the glycosyltransferase 31 family.</text>
</comment>
<name>A0A132ALK4_SARSC</name>
<dbReference type="AlphaFoldDB" id="A0A132ALK4"/>
<keyword evidence="7" id="KW-1133">Transmembrane helix</keyword>
<keyword evidence="6" id="KW-0735">Signal-anchor</keyword>
<evidence type="ECO:0000256" key="6">
    <source>
        <dbReference type="ARBA" id="ARBA00022968"/>
    </source>
</evidence>
<evidence type="ECO:0000256" key="2">
    <source>
        <dbReference type="ARBA" id="ARBA00008661"/>
    </source>
</evidence>
<dbReference type="EMBL" id="JXLN01018034">
    <property type="protein sequence ID" value="KPM11817.1"/>
    <property type="molecule type" value="Genomic_DNA"/>
</dbReference>
<evidence type="ECO:0000256" key="7">
    <source>
        <dbReference type="ARBA" id="ARBA00022989"/>
    </source>
</evidence>
<evidence type="ECO:0000256" key="1">
    <source>
        <dbReference type="ARBA" id="ARBA00004323"/>
    </source>
</evidence>
<evidence type="ECO:0000256" key="8">
    <source>
        <dbReference type="ARBA" id="ARBA00023034"/>
    </source>
</evidence>